<feature type="non-terminal residue" evidence="3">
    <location>
        <position position="1"/>
    </location>
</feature>
<accession>A0ABW3CEW6</accession>
<evidence type="ECO:0000256" key="1">
    <source>
        <dbReference type="SAM" id="MobiDB-lite"/>
    </source>
</evidence>
<dbReference type="Gene3D" id="1.20.1290.10">
    <property type="entry name" value="AhpD-like"/>
    <property type="match status" value="1"/>
</dbReference>
<evidence type="ECO:0000313" key="3">
    <source>
        <dbReference type="EMBL" id="MFD0853010.1"/>
    </source>
</evidence>
<feature type="region of interest" description="Disordered" evidence="1">
    <location>
        <begin position="147"/>
        <end position="166"/>
    </location>
</feature>
<feature type="domain" description="Carboxymuconolactone decarboxylase-like" evidence="2">
    <location>
        <begin position="22"/>
        <end position="104"/>
    </location>
</feature>
<feature type="compositionally biased region" description="Basic and acidic residues" evidence="1">
    <location>
        <begin position="156"/>
        <end position="166"/>
    </location>
</feature>
<comment type="caution">
    <text evidence="3">The sequence shown here is derived from an EMBL/GenBank/DDBJ whole genome shotgun (WGS) entry which is preliminary data.</text>
</comment>
<sequence length="166" mass="18097">ARLAAGPRGAVFGPFVPLLRSPELMTRLQLVGEYLRFGSVLDDDLVELVILYVARTWDQEFEFGYHRPLAARAGLPEHVIDAVARGVRPTSGRPEIGHVYDLLDELHTTRQVSDATYATALDALGEAGVVEAVGTAGYYTTLAMTMNTARTPPPDDAPRLPAREHT</sequence>
<proteinExistence type="predicted"/>
<dbReference type="EMBL" id="JBHTIR010001815">
    <property type="protein sequence ID" value="MFD0853010.1"/>
    <property type="molecule type" value="Genomic_DNA"/>
</dbReference>
<reference evidence="4" key="1">
    <citation type="journal article" date="2019" name="Int. J. Syst. Evol. Microbiol.">
        <title>The Global Catalogue of Microorganisms (GCM) 10K type strain sequencing project: providing services to taxonomists for standard genome sequencing and annotation.</title>
        <authorList>
            <consortium name="The Broad Institute Genomics Platform"/>
            <consortium name="The Broad Institute Genome Sequencing Center for Infectious Disease"/>
            <person name="Wu L."/>
            <person name="Ma J."/>
        </authorList>
    </citation>
    <scope>NUCLEOTIDE SEQUENCE [LARGE SCALE GENOMIC DNA]</scope>
    <source>
        <strain evidence="4">JCM 31696</strain>
    </source>
</reference>
<organism evidence="3 4">
    <name type="scientific">Actinomadura adrarensis</name>
    <dbReference type="NCBI Taxonomy" id="1819600"/>
    <lineage>
        <taxon>Bacteria</taxon>
        <taxon>Bacillati</taxon>
        <taxon>Actinomycetota</taxon>
        <taxon>Actinomycetes</taxon>
        <taxon>Streptosporangiales</taxon>
        <taxon>Thermomonosporaceae</taxon>
        <taxon>Actinomadura</taxon>
    </lineage>
</organism>
<dbReference type="Proteomes" id="UP001597083">
    <property type="component" value="Unassembled WGS sequence"/>
</dbReference>
<dbReference type="SUPFAM" id="SSF69118">
    <property type="entry name" value="AhpD-like"/>
    <property type="match status" value="1"/>
</dbReference>
<name>A0ABW3CEW6_9ACTN</name>
<gene>
    <name evidence="3" type="ORF">ACFQ07_12295</name>
</gene>
<dbReference type="InterPro" id="IPR003779">
    <property type="entry name" value="CMD-like"/>
</dbReference>
<dbReference type="PANTHER" id="PTHR34846">
    <property type="entry name" value="4-CARBOXYMUCONOLACTONE DECARBOXYLASE FAMILY PROTEIN (AFU_ORTHOLOGUE AFUA_6G11590)"/>
    <property type="match status" value="1"/>
</dbReference>
<dbReference type="Pfam" id="PF02627">
    <property type="entry name" value="CMD"/>
    <property type="match status" value="1"/>
</dbReference>
<keyword evidence="4" id="KW-1185">Reference proteome</keyword>
<evidence type="ECO:0000313" key="4">
    <source>
        <dbReference type="Proteomes" id="UP001597083"/>
    </source>
</evidence>
<dbReference type="PANTHER" id="PTHR34846:SF11">
    <property type="entry name" value="4-CARBOXYMUCONOLACTONE DECARBOXYLASE FAMILY PROTEIN (AFU_ORTHOLOGUE AFUA_6G11590)"/>
    <property type="match status" value="1"/>
</dbReference>
<dbReference type="InterPro" id="IPR029032">
    <property type="entry name" value="AhpD-like"/>
</dbReference>
<protein>
    <submittedName>
        <fullName evidence="3">Carboxymuconolactone decarboxylase family protein</fullName>
    </submittedName>
</protein>
<evidence type="ECO:0000259" key="2">
    <source>
        <dbReference type="Pfam" id="PF02627"/>
    </source>
</evidence>